<keyword evidence="3" id="KW-1185">Reference proteome</keyword>
<dbReference type="EMBL" id="JADBEM010000001">
    <property type="protein sequence ID" value="MBE1609583.1"/>
    <property type="molecule type" value="Genomic_DNA"/>
</dbReference>
<dbReference type="NCBIfam" id="TIGR01460">
    <property type="entry name" value="HAD-SF-IIA"/>
    <property type="match status" value="1"/>
</dbReference>
<reference evidence="2" key="1">
    <citation type="submission" date="2020-10" db="EMBL/GenBank/DDBJ databases">
        <title>Sequencing the genomes of 1000 actinobacteria strains.</title>
        <authorList>
            <person name="Klenk H.-P."/>
        </authorList>
    </citation>
    <scope>NUCLEOTIDE SEQUENCE</scope>
    <source>
        <strain evidence="2">DSM 45354</strain>
    </source>
</reference>
<accession>A0A927N3E9</accession>
<dbReference type="GO" id="GO:0016791">
    <property type="term" value="F:phosphatase activity"/>
    <property type="evidence" value="ECO:0007669"/>
    <property type="project" value="TreeGrafter"/>
</dbReference>
<evidence type="ECO:0000256" key="1">
    <source>
        <dbReference type="SAM" id="MobiDB-lite"/>
    </source>
</evidence>
<dbReference type="Proteomes" id="UP000638648">
    <property type="component" value="Unassembled WGS sequence"/>
</dbReference>
<dbReference type="InterPro" id="IPR036412">
    <property type="entry name" value="HAD-like_sf"/>
</dbReference>
<dbReference type="RefSeq" id="WP_337918065.1">
    <property type="nucleotide sequence ID" value="NZ_BAABJL010000115.1"/>
</dbReference>
<dbReference type="PANTHER" id="PTHR19288">
    <property type="entry name" value="4-NITROPHENYLPHOSPHATASE-RELATED"/>
    <property type="match status" value="1"/>
</dbReference>
<dbReference type="PANTHER" id="PTHR19288:SF95">
    <property type="entry name" value="D-GLYCEROL 3-PHOSPHATE PHOSPHATASE"/>
    <property type="match status" value="1"/>
</dbReference>
<dbReference type="GO" id="GO:0005737">
    <property type="term" value="C:cytoplasm"/>
    <property type="evidence" value="ECO:0007669"/>
    <property type="project" value="TreeGrafter"/>
</dbReference>
<evidence type="ECO:0000313" key="2">
    <source>
        <dbReference type="EMBL" id="MBE1609583.1"/>
    </source>
</evidence>
<dbReference type="Pfam" id="PF13242">
    <property type="entry name" value="Hydrolase_like"/>
    <property type="match status" value="1"/>
</dbReference>
<evidence type="ECO:0000313" key="3">
    <source>
        <dbReference type="Proteomes" id="UP000638648"/>
    </source>
</evidence>
<gene>
    <name evidence="2" type="ORF">HEB94_006431</name>
</gene>
<protein>
    <submittedName>
        <fullName evidence="2">HAD superfamily hydrolase (TIGR01450 family)</fullName>
    </submittedName>
</protein>
<dbReference type="Pfam" id="PF13344">
    <property type="entry name" value="Hydrolase_6"/>
    <property type="match status" value="1"/>
</dbReference>
<comment type="caution">
    <text evidence="2">The sequence shown here is derived from an EMBL/GenBank/DDBJ whole genome shotgun (WGS) entry which is preliminary data.</text>
</comment>
<dbReference type="InterPro" id="IPR023214">
    <property type="entry name" value="HAD_sf"/>
</dbReference>
<dbReference type="InterPro" id="IPR006357">
    <property type="entry name" value="HAD-SF_hydro_IIA"/>
</dbReference>
<name>A0A927N3E9_9ACTN</name>
<proteinExistence type="predicted"/>
<sequence length="368" mass="38064">MTGSITPEADPDPGLTPLAGAIRPLVELFDTGLFDLDGVVYVGADAVPRAPEELKRARAEGLRVTFVTNNASRTPDAVIDHLRKVGVAASVDDVVTSAQAAARLVADRVPAGSRVLVVGGEGLLVAVRERGLVPVASAADDPAAVVQGFHPSVGWRNLAEGAYALARDIPWVASNVDRTLPTDGGLAPGNGTLVEVIRLATGKTPVIAGKPAPPLFHETVERVGGKRPLVIGDRLDTDIEGAHAAGMPSLLVLTGVTTLDDLVAAPPNHRPTYLANDLAGLFTTHPAPRREPNGARCGAWTATIEDASRDDGGAAGRSSRARVRLSGSGDPMDGARALLSAVWATDDPGEIDAAEALEVLRAHRKSMG</sequence>
<dbReference type="SUPFAM" id="SSF56784">
    <property type="entry name" value="HAD-like"/>
    <property type="match status" value="1"/>
</dbReference>
<feature type="region of interest" description="Disordered" evidence="1">
    <location>
        <begin position="308"/>
        <end position="329"/>
    </location>
</feature>
<dbReference type="AlphaFoldDB" id="A0A927N3E9"/>
<organism evidence="2 3">
    <name type="scientific">Actinopolymorpha pittospori</name>
    <dbReference type="NCBI Taxonomy" id="648752"/>
    <lineage>
        <taxon>Bacteria</taxon>
        <taxon>Bacillati</taxon>
        <taxon>Actinomycetota</taxon>
        <taxon>Actinomycetes</taxon>
        <taxon>Propionibacteriales</taxon>
        <taxon>Actinopolymorphaceae</taxon>
        <taxon>Actinopolymorpha</taxon>
    </lineage>
</organism>
<keyword evidence="2" id="KW-0378">Hydrolase</keyword>
<dbReference type="Gene3D" id="3.40.50.1000">
    <property type="entry name" value="HAD superfamily/HAD-like"/>
    <property type="match status" value="2"/>
</dbReference>